<dbReference type="InterPro" id="IPR036388">
    <property type="entry name" value="WH-like_DNA-bd_sf"/>
</dbReference>
<dbReference type="EMBL" id="BSUO01000001">
    <property type="protein sequence ID" value="GMA38420.1"/>
    <property type="molecule type" value="Genomic_DNA"/>
</dbReference>
<dbReference type="SMART" id="SM00347">
    <property type="entry name" value="HTH_MARR"/>
    <property type="match status" value="1"/>
</dbReference>
<accession>A0ABQ6IKM1</accession>
<protein>
    <recommendedName>
        <fullName evidence="1">HTH marR-type domain-containing protein</fullName>
    </recommendedName>
</protein>
<dbReference type="PANTHER" id="PTHR33164">
    <property type="entry name" value="TRANSCRIPTIONAL REGULATOR, MARR FAMILY"/>
    <property type="match status" value="1"/>
</dbReference>
<sequence length="168" mass="18613">MRSSGAPADGADKAKSSEQRVELARALGDLMRDMTLESDRLAHRFAHHHELHATDFRALTLIYTAEQQGKPLSPSKLAAMLSLSSGAVTYLVERLVSSGHVTRADDPTDRRRVILRYALHGHETASAYFVPLGMHIAKGLAEFDDESLRTARDVLRAMHEAMTTFDDE</sequence>
<dbReference type="RefSeq" id="WP_284302489.1">
    <property type="nucleotide sequence ID" value="NZ_BSUO01000001.1"/>
</dbReference>
<dbReference type="Pfam" id="PF12802">
    <property type="entry name" value="MarR_2"/>
    <property type="match status" value="1"/>
</dbReference>
<proteinExistence type="predicted"/>
<dbReference type="InterPro" id="IPR000835">
    <property type="entry name" value="HTH_MarR-typ"/>
</dbReference>
<feature type="domain" description="HTH marR-type" evidence="1">
    <location>
        <begin position="20"/>
        <end position="160"/>
    </location>
</feature>
<dbReference type="InterPro" id="IPR036390">
    <property type="entry name" value="WH_DNA-bd_sf"/>
</dbReference>
<gene>
    <name evidence="2" type="ORF">GCM10025883_04650</name>
</gene>
<dbReference type="SUPFAM" id="SSF46785">
    <property type="entry name" value="Winged helix' DNA-binding domain"/>
    <property type="match status" value="1"/>
</dbReference>
<name>A0ABQ6IKM1_9MICO</name>
<dbReference type="Gene3D" id="1.10.10.10">
    <property type="entry name" value="Winged helix-like DNA-binding domain superfamily/Winged helix DNA-binding domain"/>
    <property type="match status" value="1"/>
</dbReference>
<keyword evidence="3" id="KW-1185">Reference proteome</keyword>
<dbReference type="Proteomes" id="UP001157126">
    <property type="component" value="Unassembled WGS sequence"/>
</dbReference>
<dbReference type="InterPro" id="IPR039422">
    <property type="entry name" value="MarR/SlyA-like"/>
</dbReference>
<dbReference type="PANTHER" id="PTHR33164:SF106">
    <property type="entry name" value="TRANSCRIPTIONAL REGULATORY PROTEIN"/>
    <property type="match status" value="1"/>
</dbReference>
<dbReference type="PROSITE" id="PS50995">
    <property type="entry name" value="HTH_MARR_2"/>
    <property type="match status" value="1"/>
</dbReference>
<organism evidence="2 3">
    <name type="scientific">Mobilicoccus caccae</name>
    <dbReference type="NCBI Taxonomy" id="1859295"/>
    <lineage>
        <taxon>Bacteria</taxon>
        <taxon>Bacillati</taxon>
        <taxon>Actinomycetota</taxon>
        <taxon>Actinomycetes</taxon>
        <taxon>Micrococcales</taxon>
        <taxon>Dermatophilaceae</taxon>
        <taxon>Mobilicoccus</taxon>
    </lineage>
</organism>
<evidence type="ECO:0000313" key="2">
    <source>
        <dbReference type="EMBL" id="GMA38420.1"/>
    </source>
</evidence>
<evidence type="ECO:0000259" key="1">
    <source>
        <dbReference type="PROSITE" id="PS50995"/>
    </source>
</evidence>
<comment type="caution">
    <text evidence="2">The sequence shown here is derived from an EMBL/GenBank/DDBJ whole genome shotgun (WGS) entry which is preliminary data.</text>
</comment>
<reference evidence="3" key="1">
    <citation type="journal article" date="2019" name="Int. J. Syst. Evol. Microbiol.">
        <title>The Global Catalogue of Microorganisms (GCM) 10K type strain sequencing project: providing services to taxonomists for standard genome sequencing and annotation.</title>
        <authorList>
            <consortium name="The Broad Institute Genomics Platform"/>
            <consortium name="The Broad Institute Genome Sequencing Center for Infectious Disease"/>
            <person name="Wu L."/>
            <person name="Ma J."/>
        </authorList>
    </citation>
    <scope>NUCLEOTIDE SEQUENCE [LARGE SCALE GENOMIC DNA]</scope>
    <source>
        <strain evidence="3">NBRC 113072</strain>
    </source>
</reference>
<evidence type="ECO:0000313" key="3">
    <source>
        <dbReference type="Proteomes" id="UP001157126"/>
    </source>
</evidence>